<dbReference type="AlphaFoldDB" id="U5CT73"/>
<evidence type="ECO:0000256" key="1">
    <source>
        <dbReference type="SAM" id="MobiDB-lite"/>
    </source>
</evidence>
<reference evidence="3" key="1">
    <citation type="journal article" date="2013" name="Science">
        <title>The Amborella genome and the evolution of flowering plants.</title>
        <authorList>
            <consortium name="Amborella Genome Project"/>
        </authorList>
    </citation>
    <scope>NUCLEOTIDE SEQUENCE [LARGE SCALE GENOMIC DNA]</scope>
</reference>
<feature type="compositionally biased region" description="Low complexity" evidence="1">
    <location>
        <begin position="10"/>
        <end position="23"/>
    </location>
</feature>
<feature type="region of interest" description="Disordered" evidence="1">
    <location>
        <begin position="1"/>
        <end position="39"/>
    </location>
</feature>
<dbReference type="Gramene" id="ERN16461">
    <property type="protein sequence ID" value="ERN16461"/>
    <property type="gene ID" value="AMTR_s00052p00204770"/>
</dbReference>
<keyword evidence="3" id="KW-1185">Reference proteome</keyword>
<protein>
    <submittedName>
        <fullName evidence="2">Uncharacterized protein</fullName>
    </submittedName>
</protein>
<evidence type="ECO:0000313" key="3">
    <source>
        <dbReference type="Proteomes" id="UP000017836"/>
    </source>
</evidence>
<dbReference type="Proteomes" id="UP000017836">
    <property type="component" value="Unassembled WGS sequence"/>
</dbReference>
<gene>
    <name evidence="2" type="ORF">AMTR_s00052p00204770</name>
</gene>
<proteinExistence type="predicted"/>
<dbReference type="HOGENOM" id="CLU_1724770_0_0_1"/>
<dbReference type="EMBL" id="KI392446">
    <property type="protein sequence ID" value="ERN16461.1"/>
    <property type="molecule type" value="Genomic_DNA"/>
</dbReference>
<organism evidence="2 3">
    <name type="scientific">Amborella trichopoda</name>
    <dbReference type="NCBI Taxonomy" id="13333"/>
    <lineage>
        <taxon>Eukaryota</taxon>
        <taxon>Viridiplantae</taxon>
        <taxon>Streptophyta</taxon>
        <taxon>Embryophyta</taxon>
        <taxon>Tracheophyta</taxon>
        <taxon>Spermatophyta</taxon>
        <taxon>Magnoliopsida</taxon>
        <taxon>Amborellales</taxon>
        <taxon>Amborellaceae</taxon>
        <taxon>Amborella</taxon>
    </lineage>
</organism>
<evidence type="ECO:0000313" key="2">
    <source>
        <dbReference type="EMBL" id="ERN16461.1"/>
    </source>
</evidence>
<name>U5CT73_AMBTC</name>
<accession>U5CT73</accession>
<sequence length="152" mass="16461">MASWLNKSPSRGNSLSRSKLSGKSGSGDTGFAAKQPPESRSFGAAEGTTLGVLGSVFFTCSKTDWVVVSVKPRDLIVSSCKFSVDAQKIESINCSRSTAAAYFIVSESMASFSSVFESILLEHRKALFLVLWRVSSTRSIRYGFSLRPSQEV</sequence>